<comment type="caution">
    <text evidence="2">The sequence shown here is derived from an EMBL/GenBank/DDBJ whole genome shotgun (WGS) entry which is preliminary data.</text>
</comment>
<dbReference type="AlphaFoldDB" id="A0A7X0G165"/>
<name>A0A7X0G165_9ACTN</name>
<dbReference type="EMBL" id="JACHMQ010000001">
    <property type="protein sequence ID" value="MBB6397527.1"/>
    <property type="molecule type" value="Genomic_DNA"/>
</dbReference>
<dbReference type="SUPFAM" id="SSF63829">
    <property type="entry name" value="Calcium-dependent phosphotriesterase"/>
    <property type="match status" value="1"/>
</dbReference>
<proteinExistence type="predicted"/>
<feature type="signal peptide" evidence="1">
    <location>
        <begin position="1"/>
        <end position="18"/>
    </location>
</feature>
<dbReference type="RefSeq" id="WP_185027910.1">
    <property type="nucleotide sequence ID" value="NZ_JACHMQ010000001.1"/>
</dbReference>
<evidence type="ECO:0000313" key="2">
    <source>
        <dbReference type="EMBL" id="MBB6397527.1"/>
    </source>
</evidence>
<accession>A0A7X0G165</accession>
<keyword evidence="1" id="KW-0732">Signal</keyword>
<reference evidence="2 3" key="1">
    <citation type="submission" date="2020-08" db="EMBL/GenBank/DDBJ databases">
        <title>Sequencing the genomes of 1000 actinobacteria strains.</title>
        <authorList>
            <person name="Klenk H.-P."/>
        </authorList>
    </citation>
    <scope>NUCLEOTIDE SEQUENCE [LARGE SCALE GENOMIC DNA]</scope>
    <source>
        <strain evidence="2 3">DSM 43675</strain>
    </source>
</reference>
<sequence>MKRSRRLALFAGTTLALGAITAAGITAVRPGEHRAGSVAGAAATTWPLVQSSPKSDTGTSLSGLAAAPDGTMWAAGGQQGSGVYKPILQRLTGSTWSNVALPAAAAPYRFNAVAATSASNLWLAAQLNASGDSHAVLRWNGTAWSTFKVPLSFQPSDIATAGPGSTWVVSSSAAKRWNGTSWADTPIGIKPRAITAVSSTSAWAVGWAGEGLPATAHWNGTSWTTVPFPAIDGVDAKSEIASTLSDVYAASEKDVWAVGTVRVPDETGKKVSRSVLAHWDGTKWTHVLGASGTYMTNVASDGAGGIWVSAGSVMRHRTAAGVWSQESLAEPTGTRIRPAALALRPGTTTMWTVGYTSTVATGWADLAHWRSN</sequence>
<keyword evidence="3" id="KW-1185">Reference proteome</keyword>
<dbReference type="Proteomes" id="UP000546324">
    <property type="component" value="Unassembled WGS sequence"/>
</dbReference>
<protein>
    <submittedName>
        <fullName evidence="2">Uncharacterized protein</fullName>
    </submittedName>
</protein>
<feature type="chain" id="PRO_5039585706" evidence="1">
    <location>
        <begin position="19"/>
        <end position="372"/>
    </location>
</feature>
<gene>
    <name evidence="2" type="ORF">BKA00_004441</name>
</gene>
<organism evidence="2 3">
    <name type="scientific">Actinomadura coerulea</name>
    <dbReference type="NCBI Taxonomy" id="46159"/>
    <lineage>
        <taxon>Bacteria</taxon>
        <taxon>Bacillati</taxon>
        <taxon>Actinomycetota</taxon>
        <taxon>Actinomycetes</taxon>
        <taxon>Streptosporangiales</taxon>
        <taxon>Thermomonosporaceae</taxon>
        <taxon>Actinomadura</taxon>
    </lineage>
</organism>
<evidence type="ECO:0000313" key="3">
    <source>
        <dbReference type="Proteomes" id="UP000546324"/>
    </source>
</evidence>
<evidence type="ECO:0000256" key="1">
    <source>
        <dbReference type="SAM" id="SignalP"/>
    </source>
</evidence>